<name>A0A1Y2C5Z6_9FUNG</name>
<evidence type="ECO:0000313" key="8">
    <source>
        <dbReference type="Proteomes" id="UP000193642"/>
    </source>
</evidence>
<reference evidence="7 8" key="1">
    <citation type="submission" date="2016-07" db="EMBL/GenBank/DDBJ databases">
        <title>Pervasive Adenine N6-methylation of Active Genes in Fungi.</title>
        <authorList>
            <consortium name="DOE Joint Genome Institute"/>
            <person name="Mondo S.J."/>
            <person name="Dannebaum R.O."/>
            <person name="Kuo R.C."/>
            <person name="Labutti K."/>
            <person name="Haridas S."/>
            <person name="Kuo A."/>
            <person name="Salamov A."/>
            <person name="Ahrendt S.R."/>
            <person name="Lipzen A."/>
            <person name="Sullivan W."/>
            <person name="Andreopoulos W.B."/>
            <person name="Clum A."/>
            <person name="Lindquist E."/>
            <person name="Daum C."/>
            <person name="Ramamoorthy G.K."/>
            <person name="Gryganskyi A."/>
            <person name="Culley D."/>
            <person name="Magnuson J.K."/>
            <person name="James T.Y."/>
            <person name="O'Malley M.A."/>
            <person name="Stajich J.E."/>
            <person name="Spatafora J.W."/>
            <person name="Visel A."/>
            <person name="Grigoriev I.V."/>
        </authorList>
    </citation>
    <scope>NUCLEOTIDE SEQUENCE [LARGE SCALE GENOMIC DNA]</scope>
    <source>
        <strain evidence="7 8">JEL800</strain>
    </source>
</reference>
<evidence type="ECO:0000256" key="3">
    <source>
        <dbReference type="ARBA" id="ARBA00022771"/>
    </source>
</evidence>
<comment type="caution">
    <text evidence="7">The sequence shown here is derived from an EMBL/GenBank/DDBJ whole genome shotgun (WGS) entry which is preliminary data.</text>
</comment>
<protein>
    <recommendedName>
        <fullName evidence="9">DUF659 domain-containing protein</fullName>
    </recommendedName>
</protein>
<organism evidence="7 8">
    <name type="scientific">Rhizoclosmatium globosum</name>
    <dbReference type="NCBI Taxonomy" id="329046"/>
    <lineage>
        <taxon>Eukaryota</taxon>
        <taxon>Fungi</taxon>
        <taxon>Fungi incertae sedis</taxon>
        <taxon>Chytridiomycota</taxon>
        <taxon>Chytridiomycota incertae sedis</taxon>
        <taxon>Chytridiomycetes</taxon>
        <taxon>Chytridiales</taxon>
        <taxon>Chytriomycetaceae</taxon>
        <taxon>Rhizoclosmatium</taxon>
    </lineage>
</organism>
<dbReference type="PANTHER" id="PTHR46481:SF10">
    <property type="entry name" value="ZINC FINGER BED DOMAIN-CONTAINING PROTEIN 39"/>
    <property type="match status" value="1"/>
</dbReference>
<keyword evidence="6" id="KW-1133">Transmembrane helix</keyword>
<evidence type="ECO:0000256" key="4">
    <source>
        <dbReference type="ARBA" id="ARBA00022833"/>
    </source>
</evidence>
<dbReference type="SUPFAM" id="SSF53098">
    <property type="entry name" value="Ribonuclease H-like"/>
    <property type="match status" value="1"/>
</dbReference>
<dbReference type="PANTHER" id="PTHR46481">
    <property type="entry name" value="ZINC FINGER BED DOMAIN-CONTAINING PROTEIN 4"/>
    <property type="match status" value="1"/>
</dbReference>
<dbReference type="AlphaFoldDB" id="A0A1Y2C5Z6"/>
<keyword evidence="6" id="KW-0812">Transmembrane</keyword>
<proteinExistence type="predicted"/>
<dbReference type="OrthoDB" id="2284502at2759"/>
<comment type="subcellular location">
    <subcellularLocation>
        <location evidence="1">Nucleus</location>
    </subcellularLocation>
</comment>
<gene>
    <name evidence="7" type="ORF">BCR33DRAFT_786511</name>
</gene>
<sequence>MDKHLMRVHSITKAATGTTEGTIQPTINSKVPIGSARDRKEDTTITEYLIKCVLPPAHVETAGFIHLQERQVPWYSVKSAATYRRRILVMYVCLQYLLTEFVFCLFSKTQKGSMSFNGWSSPQRKGLHVVTYLWLSLITKSILTVILDFMSVLPGDGVGDRFGDALFQLTVLFKIESKIVATCTDNGADAIKAQKRLGHNLQVALNYNALPLSHQLRPLPSSAILLWLFVAQKYYMTALFSTAKTMHGKAYEPPCEDSTTCWTSTDTMCVGGIKRQKAFDATVFSHWETLELYKISQSDWMNLKDVSSWLSVPAEYTTFIGGQLYPTMSMASLVFQDLISHCNEGLDSDSPVISKVSECMRDKFIAYAEIMDSHVARIAKLLDPTLRKGGAADPEFLIDRSLVQTVMEEH</sequence>
<dbReference type="EMBL" id="MCGO01000029">
    <property type="protein sequence ID" value="ORY42304.1"/>
    <property type="molecule type" value="Genomic_DNA"/>
</dbReference>
<dbReference type="InterPro" id="IPR012337">
    <property type="entry name" value="RNaseH-like_sf"/>
</dbReference>
<accession>A0A1Y2C5Z6</accession>
<keyword evidence="5" id="KW-0539">Nucleus</keyword>
<evidence type="ECO:0000256" key="6">
    <source>
        <dbReference type="SAM" id="Phobius"/>
    </source>
</evidence>
<keyword evidence="4" id="KW-0862">Zinc</keyword>
<keyword evidence="6" id="KW-0472">Membrane</keyword>
<evidence type="ECO:0000256" key="1">
    <source>
        <dbReference type="ARBA" id="ARBA00004123"/>
    </source>
</evidence>
<feature type="transmembrane region" description="Helical" evidence="6">
    <location>
        <begin position="88"/>
        <end position="109"/>
    </location>
</feature>
<evidence type="ECO:0008006" key="9">
    <source>
        <dbReference type="Google" id="ProtNLM"/>
    </source>
</evidence>
<evidence type="ECO:0000256" key="5">
    <source>
        <dbReference type="ARBA" id="ARBA00023242"/>
    </source>
</evidence>
<dbReference type="GO" id="GO:0005634">
    <property type="term" value="C:nucleus"/>
    <property type="evidence" value="ECO:0007669"/>
    <property type="project" value="UniProtKB-SubCell"/>
</dbReference>
<dbReference type="Proteomes" id="UP000193642">
    <property type="component" value="Unassembled WGS sequence"/>
</dbReference>
<dbReference type="InterPro" id="IPR052035">
    <property type="entry name" value="ZnF_BED_domain_contain"/>
</dbReference>
<dbReference type="GO" id="GO:0008270">
    <property type="term" value="F:zinc ion binding"/>
    <property type="evidence" value="ECO:0007669"/>
    <property type="project" value="UniProtKB-KW"/>
</dbReference>
<keyword evidence="8" id="KW-1185">Reference proteome</keyword>
<keyword evidence="2" id="KW-0479">Metal-binding</keyword>
<keyword evidence="3" id="KW-0863">Zinc-finger</keyword>
<evidence type="ECO:0000256" key="2">
    <source>
        <dbReference type="ARBA" id="ARBA00022723"/>
    </source>
</evidence>
<evidence type="ECO:0000313" key="7">
    <source>
        <dbReference type="EMBL" id="ORY42304.1"/>
    </source>
</evidence>